<evidence type="ECO:0000313" key="8">
    <source>
        <dbReference type="Proteomes" id="UP000321934"/>
    </source>
</evidence>
<evidence type="ECO:0000256" key="5">
    <source>
        <dbReference type="ARBA" id="ARBA00023136"/>
    </source>
</evidence>
<evidence type="ECO:0000256" key="1">
    <source>
        <dbReference type="ARBA" id="ARBA00004651"/>
    </source>
</evidence>
<dbReference type="GO" id="GO:0005886">
    <property type="term" value="C:plasma membrane"/>
    <property type="evidence" value="ECO:0007669"/>
    <property type="project" value="UniProtKB-SubCell"/>
</dbReference>
<dbReference type="Pfam" id="PF04066">
    <property type="entry name" value="MrpF_PhaF"/>
    <property type="match status" value="1"/>
</dbReference>
<evidence type="ECO:0000256" key="6">
    <source>
        <dbReference type="SAM" id="Phobius"/>
    </source>
</evidence>
<evidence type="ECO:0000256" key="4">
    <source>
        <dbReference type="ARBA" id="ARBA00022989"/>
    </source>
</evidence>
<evidence type="ECO:0000256" key="2">
    <source>
        <dbReference type="ARBA" id="ARBA00022475"/>
    </source>
</evidence>
<reference evidence="7 8" key="1">
    <citation type="journal article" date="2019" name="ISME J.">
        <title>Deianiraea, an extracellular bacterium associated with the ciliate Paramecium, suggests an alternative scenario for the evolution of Rickettsiales.</title>
        <authorList>
            <person name="Castelli M."/>
            <person name="Sabaneyeva E."/>
            <person name="Lanzoni O."/>
            <person name="Lebedeva N."/>
            <person name="Floriano A.M."/>
            <person name="Gaiarsa S."/>
            <person name="Benken K."/>
            <person name="Modeo L."/>
            <person name="Bandi C."/>
            <person name="Potekhin A."/>
            <person name="Sassera D."/>
            <person name="Petroni G."/>
        </authorList>
    </citation>
    <scope>NUCLEOTIDE SEQUENCE [LARGE SCALE GENOMIC DNA]</scope>
    <source>
        <strain evidence="7">CyL4-1</strain>
    </source>
</reference>
<accession>A0A5B8XFV9</accession>
<dbReference type="EMBL" id="CP029077">
    <property type="protein sequence ID" value="QED23775.1"/>
    <property type="molecule type" value="Genomic_DNA"/>
</dbReference>
<evidence type="ECO:0000313" key="7">
    <source>
        <dbReference type="EMBL" id="QED23775.1"/>
    </source>
</evidence>
<feature type="transmembrane region" description="Helical" evidence="6">
    <location>
        <begin position="57"/>
        <end position="79"/>
    </location>
</feature>
<keyword evidence="3 6" id="KW-0812">Transmembrane</keyword>
<feature type="transmembrane region" description="Helical" evidence="6">
    <location>
        <begin position="31"/>
        <end position="51"/>
    </location>
</feature>
<dbReference type="InterPro" id="IPR007208">
    <property type="entry name" value="MrpF/PhaF-like"/>
</dbReference>
<protein>
    <submittedName>
        <fullName evidence="7">Cation transporter MhnF-like subunit</fullName>
    </submittedName>
</protein>
<keyword evidence="4 6" id="KW-1133">Transmembrane helix</keyword>
<proteinExistence type="predicted"/>
<sequence length="88" mass="9819">MIRFAIFFTSICFIILLFTLVSNSKNMIIKIVLSNASTTLIAGIIVLFGTLYDYPEYIDIAVIYALLGFAISTVLLFFVTSGKEKKSH</sequence>
<feature type="transmembrane region" description="Helical" evidence="6">
    <location>
        <begin position="6"/>
        <end position="24"/>
    </location>
</feature>
<dbReference type="Proteomes" id="UP000321934">
    <property type="component" value="Chromosome"/>
</dbReference>
<keyword evidence="8" id="KW-1185">Reference proteome</keyword>
<comment type="subcellular location">
    <subcellularLocation>
        <location evidence="1">Cell membrane</location>
        <topology evidence="1">Multi-pass membrane protein</topology>
    </subcellularLocation>
</comment>
<evidence type="ECO:0000256" key="3">
    <source>
        <dbReference type="ARBA" id="ARBA00022692"/>
    </source>
</evidence>
<dbReference type="AlphaFoldDB" id="A0A5B8XFV9"/>
<keyword evidence="2" id="KW-1003">Cell membrane</keyword>
<name>A0A5B8XFV9_9RICK</name>
<keyword evidence="5 6" id="KW-0472">Membrane</keyword>
<gene>
    <name evidence="7" type="ORF">Deia_00991</name>
</gene>
<dbReference type="GO" id="GO:0015075">
    <property type="term" value="F:monoatomic ion transmembrane transporter activity"/>
    <property type="evidence" value="ECO:0007669"/>
    <property type="project" value="InterPro"/>
</dbReference>
<organism evidence="7 8">
    <name type="scientific">Candidatus Deianiraea vastatrix</name>
    <dbReference type="NCBI Taxonomy" id="2163644"/>
    <lineage>
        <taxon>Bacteria</taxon>
        <taxon>Pseudomonadati</taxon>
        <taxon>Pseudomonadota</taxon>
        <taxon>Alphaproteobacteria</taxon>
        <taxon>Rickettsiales</taxon>
        <taxon>Candidatus Deianiraeaceae</taxon>
        <taxon>Candidatus Deianiraea</taxon>
    </lineage>
</organism>